<gene>
    <name evidence="1" type="ORF">ACFQGB_12800</name>
</gene>
<dbReference type="EMBL" id="JBHSXN010000002">
    <property type="protein sequence ID" value="MFC6953743.1"/>
    <property type="molecule type" value="Genomic_DNA"/>
</dbReference>
<organism evidence="1 2">
    <name type="scientific">Halorubellus litoreus</name>
    <dbReference type="NCBI Taxonomy" id="755308"/>
    <lineage>
        <taxon>Archaea</taxon>
        <taxon>Methanobacteriati</taxon>
        <taxon>Methanobacteriota</taxon>
        <taxon>Stenosarchaea group</taxon>
        <taxon>Halobacteria</taxon>
        <taxon>Halobacteriales</taxon>
        <taxon>Halorubellaceae</taxon>
        <taxon>Halorubellus</taxon>
    </lineage>
</organism>
<evidence type="ECO:0000313" key="1">
    <source>
        <dbReference type="EMBL" id="MFC6953743.1"/>
    </source>
</evidence>
<sequence length="104" mass="11863">MRHEDAVPPTGERGWHKIAEFPDIVKWQYKDSPYRVVVHKNGRGHYEARFTSWFNGASYRIIGNCGGDEFGRLKAIVKAEAWMNEHPYGCAPPYKLAEEAGQLA</sequence>
<proteinExistence type="predicted"/>
<name>A0ABD5VGX7_9EURY</name>
<reference evidence="1 2" key="1">
    <citation type="journal article" date="2019" name="Int. J. Syst. Evol. Microbiol.">
        <title>The Global Catalogue of Microorganisms (GCM) 10K type strain sequencing project: providing services to taxonomists for standard genome sequencing and annotation.</title>
        <authorList>
            <consortium name="The Broad Institute Genomics Platform"/>
            <consortium name="The Broad Institute Genome Sequencing Center for Infectious Disease"/>
            <person name="Wu L."/>
            <person name="Ma J."/>
        </authorList>
    </citation>
    <scope>NUCLEOTIDE SEQUENCE [LARGE SCALE GENOMIC DNA]</scope>
    <source>
        <strain evidence="1 2">GX26</strain>
    </source>
</reference>
<dbReference type="Proteomes" id="UP001596395">
    <property type="component" value="Unassembled WGS sequence"/>
</dbReference>
<keyword evidence="2" id="KW-1185">Reference proteome</keyword>
<dbReference type="AlphaFoldDB" id="A0ABD5VGX7"/>
<evidence type="ECO:0000313" key="2">
    <source>
        <dbReference type="Proteomes" id="UP001596395"/>
    </source>
</evidence>
<accession>A0ABD5VGX7</accession>
<dbReference type="RefSeq" id="WP_336350696.1">
    <property type="nucleotide sequence ID" value="NZ_JAZAQL010000002.1"/>
</dbReference>
<comment type="caution">
    <text evidence="1">The sequence shown here is derived from an EMBL/GenBank/DDBJ whole genome shotgun (WGS) entry which is preliminary data.</text>
</comment>
<protein>
    <submittedName>
        <fullName evidence="1">Uncharacterized protein</fullName>
    </submittedName>
</protein>